<reference evidence="1 2" key="1">
    <citation type="submission" date="2017-11" db="EMBL/GenBank/DDBJ databases">
        <title>Complete genome sequence of Sphingomonas sp. Strain Cra20, a psychrotolerant potential plant growth promoting rhizobacteria.</title>
        <authorList>
            <person name="Luo Y."/>
        </authorList>
    </citation>
    <scope>NUCLEOTIDE SEQUENCE [LARGE SCALE GENOMIC DNA]</scope>
    <source>
        <strain evidence="1 2">Cra20</strain>
    </source>
</reference>
<dbReference type="KEGG" id="sphc:CVN68_03670"/>
<sequence length="67" mass="7270">MERFAPEPSRAAISSAILAAPGWARVGITMPNDRLREQAAEELARAIVDRLHHAEPSVDADQLALPI</sequence>
<gene>
    <name evidence="1" type="ORF">CVN68_03670</name>
</gene>
<dbReference type="RefSeq" id="WP_100281002.1">
    <property type="nucleotide sequence ID" value="NZ_CP024923.1"/>
</dbReference>
<dbReference type="Pfam" id="PF20561">
    <property type="entry name" value="DUF6771"/>
    <property type="match status" value="1"/>
</dbReference>
<protein>
    <submittedName>
        <fullName evidence="1">Uncharacterized protein</fullName>
    </submittedName>
</protein>
<accession>A0A2K8MJ24</accession>
<organism evidence="1 2">
    <name type="scientific">Sphingomonas psychrotolerans</name>
    <dbReference type="NCBI Taxonomy" id="1327635"/>
    <lineage>
        <taxon>Bacteria</taxon>
        <taxon>Pseudomonadati</taxon>
        <taxon>Pseudomonadota</taxon>
        <taxon>Alphaproteobacteria</taxon>
        <taxon>Sphingomonadales</taxon>
        <taxon>Sphingomonadaceae</taxon>
        <taxon>Sphingomonas</taxon>
    </lineage>
</organism>
<keyword evidence="2" id="KW-1185">Reference proteome</keyword>
<evidence type="ECO:0000313" key="1">
    <source>
        <dbReference type="EMBL" id="ATY31191.1"/>
    </source>
</evidence>
<name>A0A2K8MJ24_9SPHN</name>
<dbReference type="InterPro" id="IPR046662">
    <property type="entry name" value="DUF6771"/>
</dbReference>
<evidence type="ECO:0000313" key="2">
    <source>
        <dbReference type="Proteomes" id="UP000229081"/>
    </source>
</evidence>
<proteinExistence type="predicted"/>
<dbReference type="EMBL" id="CP024923">
    <property type="protein sequence ID" value="ATY31191.1"/>
    <property type="molecule type" value="Genomic_DNA"/>
</dbReference>
<dbReference type="AlphaFoldDB" id="A0A2K8MJ24"/>
<dbReference type="Proteomes" id="UP000229081">
    <property type="component" value="Chromosome"/>
</dbReference>